<gene>
    <name evidence="5" type="ORF">CH364_10935</name>
</gene>
<organism evidence="5 6">
    <name type="scientific">Leptospira harrisiae</name>
    <dbReference type="NCBI Taxonomy" id="2023189"/>
    <lineage>
        <taxon>Bacteria</taxon>
        <taxon>Pseudomonadati</taxon>
        <taxon>Spirochaetota</taxon>
        <taxon>Spirochaetia</taxon>
        <taxon>Leptospirales</taxon>
        <taxon>Leptospiraceae</taxon>
        <taxon>Leptospira</taxon>
    </lineage>
</organism>
<feature type="transmembrane region" description="Helical" evidence="4">
    <location>
        <begin position="29"/>
        <end position="46"/>
    </location>
</feature>
<dbReference type="InterPro" id="IPR050325">
    <property type="entry name" value="Prot/Nucl_acid_deglycase"/>
</dbReference>
<evidence type="ECO:0000313" key="5">
    <source>
        <dbReference type="EMBL" id="PJZ84526.1"/>
    </source>
</evidence>
<keyword evidence="4" id="KW-1133">Transmembrane helix</keyword>
<dbReference type="EMBL" id="NPDX01000002">
    <property type="protein sequence ID" value="PJZ84526.1"/>
    <property type="molecule type" value="Genomic_DNA"/>
</dbReference>
<comment type="similarity">
    <text evidence="3">Belongs to the peptidase C56 family. HSP31-like subfamily.</text>
</comment>
<dbReference type="PANTHER" id="PTHR48094:SF11">
    <property type="entry name" value="GLUTATHIONE-INDEPENDENT GLYOXALASE HSP31-RELATED"/>
    <property type="match status" value="1"/>
</dbReference>
<dbReference type="CDD" id="cd03141">
    <property type="entry name" value="GATase1_Hsp31_like"/>
    <property type="match status" value="1"/>
</dbReference>
<sequence>MSNSTWNQNHFVLSPCQILKRYQPGRSKFFRMITLLMAVIISIVFYQSSIFANSEPKPKVLIVMSAADIILLDENQNHPTGVFLNELFHPAIRLYQSGFALEFATPNGKKVTLDPESLKDKYWNSKEEKEEAIRFLSSLPSFQKPISLELAIKNNQSYMGLLIPGGQGLMTDLLYDPNLTILLLKFQEQQKTIGLVCHAPALLLTLPSRFKGEGFLFQGYRVNSVTKIEEWFIETFVMNGKPKVRKISELLRERGMLYESSIFPASGFAIRDRNLVTSQNPFSGEEFTKLYLDALKDSLKKTSF</sequence>
<dbReference type="RefSeq" id="WP_100743930.1">
    <property type="nucleotide sequence ID" value="NZ_NPDW01000002.1"/>
</dbReference>
<keyword evidence="4" id="KW-0812">Transmembrane</keyword>
<evidence type="ECO:0000256" key="2">
    <source>
        <dbReference type="ARBA" id="ARBA00023239"/>
    </source>
</evidence>
<dbReference type="Gene3D" id="3.40.50.880">
    <property type="match status" value="1"/>
</dbReference>
<keyword evidence="6" id="KW-1185">Reference proteome</keyword>
<proteinExistence type="inferred from homology"/>
<dbReference type="SUPFAM" id="SSF52317">
    <property type="entry name" value="Class I glutamine amidotransferase-like"/>
    <property type="match status" value="1"/>
</dbReference>
<accession>A0A2N0AJP8</accession>
<comment type="caution">
    <text evidence="5">The sequence shown here is derived from an EMBL/GenBank/DDBJ whole genome shotgun (WGS) entry which is preliminary data.</text>
</comment>
<dbReference type="OrthoDB" id="5380870at2"/>
<dbReference type="Proteomes" id="UP000232145">
    <property type="component" value="Unassembled WGS sequence"/>
</dbReference>
<keyword evidence="4" id="KW-0472">Membrane</keyword>
<keyword evidence="1" id="KW-0346">Stress response</keyword>
<evidence type="ECO:0000256" key="1">
    <source>
        <dbReference type="ARBA" id="ARBA00023016"/>
    </source>
</evidence>
<protein>
    <submittedName>
        <fullName evidence="5">Thiamine biosynthesis protein ThiJ</fullName>
    </submittedName>
</protein>
<reference evidence="5 6" key="1">
    <citation type="submission" date="2017-07" db="EMBL/GenBank/DDBJ databases">
        <title>Leptospira spp. isolated from tropical soils.</title>
        <authorList>
            <person name="Thibeaux R."/>
            <person name="Iraola G."/>
            <person name="Ferres I."/>
            <person name="Bierque E."/>
            <person name="Girault D."/>
            <person name="Soupe-Gilbert M.-E."/>
            <person name="Picardeau M."/>
            <person name="Goarant C."/>
        </authorList>
    </citation>
    <scope>NUCLEOTIDE SEQUENCE [LARGE SCALE GENOMIC DNA]</scope>
    <source>
        <strain evidence="5 6">FH2-B-A1</strain>
    </source>
</reference>
<dbReference type="InterPro" id="IPR032633">
    <property type="entry name" value="ThiJ-like"/>
</dbReference>
<evidence type="ECO:0000256" key="3">
    <source>
        <dbReference type="ARBA" id="ARBA00038493"/>
    </source>
</evidence>
<evidence type="ECO:0000256" key="4">
    <source>
        <dbReference type="SAM" id="Phobius"/>
    </source>
</evidence>
<dbReference type="Pfam" id="PF17124">
    <property type="entry name" value="ThiJ_like"/>
    <property type="match status" value="1"/>
</dbReference>
<dbReference type="InterPro" id="IPR029062">
    <property type="entry name" value="Class_I_gatase-like"/>
</dbReference>
<dbReference type="GO" id="GO:0019243">
    <property type="term" value="P:methylglyoxal catabolic process to D-lactate via S-lactoyl-glutathione"/>
    <property type="evidence" value="ECO:0007669"/>
    <property type="project" value="TreeGrafter"/>
</dbReference>
<dbReference type="GO" id="GO:0019172">
    <property type="term" value="F:glyoxalase III activity"/>
    <property type="evidence" value="ECO:0007669"/>
    <property type="project" value="TreeGrafter"/>
</dbReference>
<dbReference type="GO" id="GO:0005737">
    <property type="term" value="C:cytoplasm"/>
    <property type="evidence" value="ECO:0007669"/>
    <property type="project" value="TreeGrafter"/>
</dbReference>
<dbReference type="AlphaFoldDB" id="A0A2N0AJP8"/>
<name>A0A2N0AJP8_9LEPT</name>
<evidence type="ECO:0000313" key="6">
    <source>
        <dbReference type="Proteomes" id="UP000232145"/>
    </source>
</evidence>
<dbReference type="PANTHER" id="PTHR48094">
    <property type="entry name" value="PROTEIN/NUCLEIC ACID DEGLYCASE DJ-1-RELATED"/>
    <property type="match status" value="1"/>
</dbReference>
<keyword evidence="2" id="KW-0456">Lyase</keyword>